<evidence type="ECO:0000313" key="3">
    <source>
        <dbReference type="Proteomes" id="UP000275078"/>
    </source>
</evidence>
<reference evidence="2 3" key="1">
    <citation type="journal article" date="2018" name="Nat. Ecol. Evol.">
        <title>Pezizomycetes genomes reveal the molecular basis of ectomycorrhizal truffle lifestyle.</title>
        <authorList>
            <person name="Murat C."/>
            <person name="Payen T."/>
            <person name="Noel B."/>
            <person name="Kuo A."/>
            <person name="Morin E."/>
            <person name="Chen J."/>
            <person name="Kohler A."/>
            <person name="Krizsan K."/>
            <person name="Balestrini R."/>
            <person name="Da Silva C."/>
            <person name="Montanini B."/>
            <person name="Hainaut M."/>
            <person name="Levati E."/>
            <person name="Barry K.W."/>
            <person name="Belfiori B."/>
            <person name="Cichocki N."/>
            <person name="Clum A."/>
            <person name="Dockter R.B."/>
            <person name="Fauchery L."/>
            <person name="Guy J."/>
            <person name="Iotti M."/>
            <person name="Le Tacon F."/>
            <person name="Lindquist E.A."/>
            <person name="Lipzen A."/>
            <person name="Malagnac F."/>
            <person name="Mello A."/>
            <person name="Molinier V."/>
            <person name="Miyauchi S."/>
            <person name="Poulain J."/>
            <person name="Riccioni C."/>
            <person name="Rubini A."/>
            <person name="Sitrit Y."/>
            <person name="Splivallo R."/>
            <person name="Traeger S."/>
            <person name="Wang M."/>
            <person name="Zifcakova L."/>
            <person name="Wipf D."/>
            <person name="Zambonelli A."/>
            <person name="Paolocci F."/>
            <person name="Nowrousian M."/>
            <person name="Ottonello S."/>
            <person name="Baldrian P."/>
            <person name="Spatafora J.W."/>
            <person name="Henrissat B."/>
            <person name="Nagy L.G."/>
            <person name="Aury J.M."/>
            <person name="Wincker P."/>
            <person name="Grigoriev I.V."/>
            <person name="Bonfante P."/>
            <person name="Martin F.M."/>
        </authorList>
    </citation>
    <scope>NUCLEOTIDE SEQUENCE [LARGE SCALE GENOMIC DNA]</scope>
    <source>
        <strain evidence="2 3">RN42</strain>
    </source>
</reference>
<organism evidence="2 3">
    <name type="scientific">Ascobolus immersus RN42</name>
    <dbReference type="NCBI Taxonomy" id="1160509"/>
    <lineage>
        <taxon>Eukaryota</taxon>
        <taxon>Fungi</taxon>
        <taxon>Dikarya</taxon>
        <taxon>Ascomycota</taxon>
        <taxon>Pezizomycotina</taxon>
        <taxon>Pezizomycetes</taxon>
        <taxon>Pezizales</taxon>
        <taxon>Ascobolaceae</taxon>
        <taxon>Ascobolus</taxon>
    </lineage>
</organism>
<protein>
    <submittedName>
        <fullName evidence="2">Uncharacterized protein</fullName>
    </submittedName>
</protein>
<evidence type="ECO:0000313" key="2">
    <source>
        <dbReference type="EMBL" id="RPA85226.1"/>
    </source>
</evidence>
<evidence type="ECO:0000256" key="1">
    <source>
        <dbReference type="SAM" id="MobiDB-lite"/>
    </source>
</evidence>
<dbReference type="Proteomes" id="UP000275078">
    <property type="component" value="Unassembled WGS sequence"/>
</dbReference>
<accession>A0A3N4IHX6</accession>
<feature type="compositionally biased region" description="Basic and acidic residues" evidence="1">
    <location>
        <begin position="11"/>
        <end position="27"/>
    </location>
</feature>
<proteinExistence type="predicted"/>
<sequence>MPLIDFGVHGSDIHGSGEAHGSDDVHRLRGSGDTQGSDDVHAPAFMALVY</sequence>
<name>A0A3N4IHX6_ASCIM</name>
<feature type="region of interest" description="Disordered" evidence="1">
    <location>
        <begin position="1"/>
        <end position="39"/>
    </location>
</feature>
<keyword evidence="3" id="KW-1185">Reference proteome</keyword>
<gene>
    <name evidence="2" type="ORF">BJ508DRAFT_323046</name>
</gene>
<dbReference type="EMBL" id="ML119655">
    <property type="protein sequence ID" value="RPA85226.1"/>
    <property type="molecule type" value="Genomic_DNA"/>
</dbReference>
<dbReference type="AlphaFoldDB" id="A0A3N4IHX6"/>